<protein>
    <submittedName>
        <fullName evidence="3">Uncharacterized protein</fullName>
    </submittedName>
</protein>
<feature type="compositionally biased region" description="Polar residues" evidence="2">
    <location>
        <begin position="188"/>
        <end position="202"/>
    </location>
</feature>
<feature type="region of interest" description="Disordered" evidence="2">
    <location>
        <begin position="30"/>
        <end position="135"/>
    </location>
</feature>
<evidence type="ECO:0000256" key="1">
    <source>
        <dbReference type="SAM" id="Coils"/>
    </source>
</evidence>
<feature type="region of interest" description="Disordered" evidence="2">
    <location>
        <begin position="185"/>
        <end position="227"/>
    </location>
</feature>
<dbReference type="AlphaFoldDB" id="A0A318ZGP2"/>
<evidence type="ECO:0000313" key="4">
    <source>
        <dbReference type="Proteomes" id="UP000248349"/>
    </source>
</evidence>
<feature type="coiled-coil region" evidence="1">
    <location>
        <begin position="356"/>
        <end position="429"/>
    </location>
</feature>
<keyword evidence="4" id="KW-1185">Reference proteome</keyword>
<dbReference type="Proteomes" id="UP000248349">
    <property type="component" value="Unassembled WGS sequence"/>
</dbReference>
<dbReference type="GeneID" id="37077571"/>
<reference evidence="3 4" key="1">
    <citation type="submission" date="2016-12" db="EMBL/GenBank/DDBJ databases">
        <title>The genomes of Aspergillus section Nigri reveals drivers in fungal speciation.</title>
        <authorList>
            <consortium name="DOE Joint Genome Institute"/>
            <person name="Vesth T.C."/>
            <person name="Nybo J."/>
            <person name="Theobald S."/>
            <person name="Brandl J."/>
            <person name="Frisvad J.C."/>
            <person name="Nielsen K.F."/>
            <person name="Lyhne E.K."/>
            <person name="Kogle M.E."/>
            <person name="Kuo A."/>
            <person name="Riley R."/>
            <person name="Clum A."/>
            <person name="Nolan M."/>
            <person name="Lipzen A."/>
            <person name="Salamov A."/>
            <person name="Henrissat B."/>
            <person name="Wiebenga A."/>
            <person name="De Vries R.P."/>
            <person name="Grigoriev I.V."/>
            <person name="Mortensen U.H."/>
            <person name="Andersen M.R."/>
            <person name="Baker S.E."/>
        </authorList>
    </citation>
    <scope>NUCLEOTIDE SEQUENCE [LARGE SCALE GENOMIC DNA]</scope>
    <source>
        <strain evidence="3 4">JOP 1030-1</strain>
    </source>
</reference>
<feature type="compositionally biased region" description="Basic and acidic residues" evidence="2">
    <location>
        <begin position="93"/>
        <end position="112"/>
    </location>
</feature>
<feature type="compositionally biased region" description="Basic and acidic residues" evidence="2">
    <location>
        <begin position="604"/>
        <end position="620"/>
    </location>
</feature>
<feature type="compositionally biased region" description="Basic and acidic residues" evidence="2">
    <location>
        <begin position="77"/>
        <end position="86"/>
    </location>
</feature>
<accession>A0A318ZGP2</accession>
<feature type="compositionally biased region" description="Polar residues" evidence="2">
    <location>
        <begin position="44"/>
        <end position="55"/>
    </location>
</feature>
<dbReference type="RefSeq" id="XP_025432137.1">
    <property type="nucleotide sequence ID" value="XM_025576342.1"/>
</dbReference>
<name>A0A318ZGP2_9EURO</name>
<evidence type="ECO:0000313" key="3">
    <source>
        <dbReference type="EMBL" id="PYH46155.1"/>
    </source>
</evidence>
<sequence length="626" mass="69228">MAEGISTSLQTCPTDFQRLSVSENLPSTPCLSHLHVNDPGLTPSPGSQLQQSTDASPDGGHGLSVEEAKPTAVDQHITPDRADRSEGTIVDSTSEKVEAPPSLEQRELRQSEDLSPMTTPIPGLHGPPAAPSRTPAEDLYDPLFDSEVMFHELDTVFGSRKRAGTEAFEEPDLWQQISKRQALESFQDEVSTSPDDTPSLLSLDSALQPDRNGTGPHTPLDPDQQPIPTALFESLGPLFDGSPFDVPIELDYHGLPEFDFHELSQELAAVTKIPTSICAAPQDTPSVSEITKKRFSIDDQDLMECTSREVLRRVYDEPPYISPYPSYSGPLGYLPSAPNVHVRHIEVAEDKANFRLSTLKHRVQQLSVERQKLRTKVEHLTKMSTVDRRTGKSHYELLREQNAMLRRVCTQHQNRVEQYKKEALDWQSKLHQLGTVYNNLLYEIQVQKQTPVVTGVPNGYKPLQQIQPSPRQQAPVRIPGGTCIALPPAGSAKLDPTPILHRPIAPSPPKRDPVTIDLTADDPPKAAGPTPAEKQRQAEIFQSLRSKRYSWLKDADAVDRHSMSPRPPQSYRAGCSGPRALELGEDEKAERIRNLSASGLASADRMEPSDSSDDLARMMEEELAQG</sequence>
<keyword evidence="1" id="KW-0175">Coiled coil</keyword>
<feature type="region of interest" description="Disordered" evidence="2">
    <location>
        <begin position="559"/>
        <end position="626"/>
    </location>
</feature>
<evidence type="ECO:0000256" key="2">
    <source>
        <dbReference type="SAM" id="MobiDB-lite"/>
    </source>
</evidence>
<feature type="region of interest" description="Disordered" evidence="2">
    <location>
        <begin position="494"/>
        <end position="537"/>
    </location>
</feature>
<organism evidence="3 4">
    <name type="scientific">Aspergillus saccharolyticus JOP 1030-1</name>
    <dbReference type="NCBI Taxonomy" id="1450539"/>
    <lineage>
        <taxon>Eukaryota</taxon>
        <taxon>Fungi</taxon>
        <taxon>Dikarya</taxon>
        <taxon>Ascomycota</taxon>
        <taxon>Pezizomycotina</taxon>
        <taxon>Eurotiomycetes</taxon>
        <taxon>Eurotiomycetidae</taxon>
        <taxon>Eurotiales</taxon>
        <taxon>Aspergillaceae</taxon>
        <taxon>Aspergillus</taxon>
        <taxon>Aspergillus subgen. Circumdati</taxon>
    </lineage>
</organism>
<dbReference type="EMBL" id="KZ821228">
    <property type="protein sequence ID" value="PYH46155.1"/>
    <property type="molecule type" value="Genomic_DNA"/>
</dbReference>
<dbReference type="OrthoDB" id="4366200at2759"/>
<gene>
    <name evidence="3" type="ORF">BP01DRAFT_364930</name>
</gene>
<proteinExistence type="predicted"/>